<dbReference type="InterPro" id="IPR036249">
    <property type="entry name" value="Thioredoxin-like_sf"/>
</dbReference>
<dbReference type="STRING" id="1754190.A0A1Y2AGC7"/>
<keyword evidence="2" id="KW-0472">Membrane</keyword>
<evidence type="ECO:0000313" key="5">
    <source>
        <dbReference type="EMBL" id="ORY21267.1"/>
    </source>
</evidence>
<dbReference type="InterPro" id="IPR033468">
    <property type="entry name" value="Metaxin_GST"/>
</dbReference>
<dbReference type="SFLD" id="SFLDG01180">
    <property type="entry name" value="SUF1"/>
    <property type="match status" value="1"/>
</dbReference>
<dbReference type="Pfam" id="PF17172">
    <property type="entry name" value="GST_N_4"/>
    <property type="match status" value="1"/>
</dbReference>
<dbReference type="SUPFAM" id="SSF52833">
    <property type="entry name" value="Thioredoxin-like"/>
    <property type="match status" value="1"/>
</dbReference>
<dbReference type="SFLD" id="SFLDS00019">
    <property type="entry name" value="Glutathione_Transferase_(cytos"/>
    <property type="match status" value="1"/>
</dbReference>
<name>A0A1Y2AGC7_9FUNG</name>
<dbReference type="InterPro" id="IPR012336">
    <property type="entry name" value="Thioredoxin-like_fold"/>
</dbReference>
<reference evidence="5 6" key="1">
    <citation type="submission" date="2016-08" db="EMBL/GenBank/DDBJ databases">
        <title>A Parts List for Fungal Cellulosomes Revealed by Comparative Genomics.</title>
        <authorList>
            <consortium name="DOE Joint Genome Institute"/>
            <person name="Haitjema C.H."/>
            <person name="Gilmore S.P."/>
            <person name="Henske J.K."/>
            <person name="Solomon K.V."/>
            <person name="De Groot R."/>
            <person name="Kuo A."/>
            <person name="Mondo S.J."/>
            <person name="Salamov A.A."/>
            <person name="Labutti K."/>
            <person name="Zhao Z."/>
            <person name="Chiniquy J."/>
            <person name="Barry K."/>
            <person name="Brewer H.M."/>
            <person name="Purvine S.O."/>
            <person name="Wright A.T."/>
            <person name="Boxma B."/>
            <person name="Van Alen T."/>
            <person name="Hackstein J.H."/>
            <person name="Baker S.E."/>
            <person name="Grigoriev I.V."/>
            <person name="O'Malley M.A."/>
        </authorList>
    </citation>
    <scope>NUCLEOTIDE SEQUENCE [LARGE SCALE GENOMIC DNA]</scope>
    <source>
        <strain evidence="5 6">G1</strain>
    </source>
</reference>
<comment type="caution">
    <text evidence="5">The sequence shown here is derived from an EMBL/GenBank/DDBJ whole genome shotgun (WGS) entry which is preliminary data.</text>
</comment>
<evidence type="ECO:0000256" key="1">
    <source>
        <dbReference type="ARBA" id="ARBA00006475"/>
    </source>
</evidence>
<dbReference type="EMBL" id="MCOG01000269">
    <property type="protein sequence ID" value="ORY21267.1"/>
    <property type="molecule type" value="Genomic_DNA"/>
</dbReference>
<keyword evidence="2" id="KW-1133">Transmembrane helix</keyword>
<keyword evidence="2" id="KW-0812">Transmembrane</keyword>
<keyword evidence="6" id="KW-1185">Reference proteome</keyword>
<evidence type="ECO:0000256" key="2">
    <source>
        <dbReference type="SAM" id="Phobius"/>
    </source>
</evidence>
<dbReference type="SFLD" id="SFLDG01200">
    <property type="entry name" value="SUF1.1"/>
    <property type="match status" value="1"/>
</dbReference>
<dbReference type="CDD" id="cd03193">
    <property type="entry name" value="GST_C_Metaxin"/>
    <property type="match status" value="1"/>
</dbReference>
<dbReference type="PANTHER" id="PTHR12289">
    <property type="entry name" value="METAXIN RELATED"/>
    <property type="match status" value="1"/>
</dbReference>
<feature type="domain" description="Thioredoxin-like fold" evidence="4">
    <location>
        <begin position="99"/>
        <end position="195"/>
    </location>
</feature>
<feature type="domain" description="Metaxin glutathione S-transferase" evidence="3">
    <location>
        <begin position="244"/>
        <end position="307"/>
    </location>
</feature>
<dbReference type="PANTHER" id="PTHR12289:SF41">
    <property type="entry name" value="FAILED AXON CONNECTIONS-RELATED"/>
    <property type="match status" value="1"/>
</dbReference>
<evidence type="ECO:0000259" key="3">
    <source>
        <dbReference type="Pfam" id="PF17171"/>
    </source>
</evidence>
<dbReference type="GO" id="GO:0005737">
    <property type="term" value="C:cytoplasm"/>
    <property type="evidence" value="ECO:0007669"/>
    <property type="project" value="TreeGrafter"/>
</dbReference>
<dbReference type="OrthoDB" id="5809458at2759"/>
<dbReference type="InterPro" id="IPR040079">
    <property type="entry name" value="Glutathione_S-Trfase"/>
</dbReference>
<dbReference type="InterPro" id="IPR050931">
    <property type="entry name" value="Mito_Protein_Transport_Metaxin"/>
</dbReference>
<dbReference type="InterPro" id="IPR026928">
    <property type="entry name" value="FAX/IsoI-like"/>
</dbReference>
<sequence length="320" mass="37733">MEKEQIQQIVNILTEKVDLYDKPIKEKWESTFPDYPLTVSPILCIVGFLFAYIVIVPIIRKFISNIKNSLNLGQRKYEEDMIYLHKYGNVDQYLPSLSPFCLKLEAYLRFASLKYTVVSKPNFDLAPKGKLPFIERNGEIYDDSSFIINWINDQIDFDPDATLVSDEKAIALATKRLLEDHLYFIIMRQRWLTKDGYKFTKTCFKDIPCFVKPFVLRKIRNNIKNTLYLQGIGRFSDDELYEIANEDIKCLSNLLGESEYIFGTQEPTSLDIYVFSFIASIIQLPYDYPLKTLVMNRRNLVNHCKRIGHLYFQEYDWDFE</sequence>
<evidence type="ECO:0008006" key="7">
    <source>
        <dbReference type="Google" id="ProtNLM"/>
    </source>
</evidence>
<comment type="similarity">
    <text evidence="1">Belongs to the FAX family.</text>
</comment>
<evidence type="ECO:0000259" key="4">
    <source>
        <dbReference type="Pfam" id="PF17172"/>
    </source>
</evidence>
<proteinExistence type="inferred from homology"/>
<gene>
    <name evidence="5" type="ORF">LY90DRAFT_463513</name>
</gene>
<organism evidence="5 6">
    <name type="scientific">Neocallimastix californiae</name>
    <dbReference type="NCBI Taxonomy" id="1754190"/>
    <lineage>
        <taxon>Eukaryota</taxon>
        <taxon>Fungi</taxon>
        <taxon>Fungi incertae sedis</taxon>
        <taxon>Chytridiomycota</taxon>
        <taxon>Chytridiomycota incertae sedis</taxon>
        <taxon>Neocallimastigomycetes</taxon>
        <taxon>Neocallimastigales</taxon>
        <taxon>Neocallimastigaceae</taxon>
        <taxon>Neocallimastix</taxon>
    </lineage>
</organism>
<protein>
    <recommendedName>
        <fullName evidence="7">Thioredoxin-like fold domain-containing protein</fullName>
    </recommendedName>
</protein>
<evidence type="ECO:0000313" key="6">
    <source>
        <dbReference type="Proteomes" id="UP000193920"/>
    </source>
</evidence>
<accession>A0A1Y2AGC7</accession>
<dbReference type="Proteomes" id="UP000193920">
    <property type="component" value="Unassembled WGS sequence"/>
</dbReference>
<feature type="transmembrane region" description="Helical" evidence="2">
    <location>
        <begin position="37"/>
        <end position="59"/>
    </location>
</feature>
<dbReference type="AlphaFoldDB" id="A0A1Y2AGC7"/>
<dbReference type="Pfam" id="PF17171">
    <property type="entry name" value="GST_C_6"/>
    <property type="match status" value="1"/>
</dbReference>